<dbReference type="AlphaFoldDB" id="A0A8H7IX76"/>
<evidence type="ECO:0000313" key="2">
    <source>
        <dbReference type="EMBL" id="KAF9694380.1"/>
    </source>
</evidence>
<protein>
    <submittedName>
        <fullName evidence="2">Uncharacterized protein</fullName>
    </submittedName>
</protein>
<feature type="region of interest" description="Disordered" evidence="1">
    <location>
        <begin position="27"/>
        <end position="180"/>
    </location>
</feature>
<feature type="compositionally biased region" description="Polar residues" evidence="1">
    <location>
        <begin position="75"/>
        <end position="87"/>
    </location>
</feature>
<evidence type="ECO:0000313" key="3">
    <source>
        <dbReference type="Proteomes" id="UP000651452"/>
    </source>
</evidence>
<accession>A0A8H7IX76</accession>
<sequence>MEAARVKVPGESHTALHLTRLANSSACPAKDPQAAANSISHTASPFRPPPFHDLYPPLHKHQHQHQQQQHPSAPAPTSLNGQHQQGQHPRNRHNTLHNPPPPTHHPPTTNQHPRNSNARHCALRRTTSPLRPGDHHLKHPDPPRRRVRPARRGGQDGGSSGSGRVDEAESRAWGGGKARDIVEEEMGALGRGVDGLERQAGELESVRRGLLREWGVEEEELE</sequence>
<dbReference type="EMBL" id="RZGK01000013">
    <property type="protein sequence ID" value="KAF9694380.1"/>
    <property type="molecule type" value="Genomic_DNA"/>
</dbReference>
<dbReference type="Proteomes" id="UP000651452">
    <property type="component" value="Unassembled WGS sequence"/>
</dbReference>
<proteinExistence type="predicted"/>
<feature type="compositionally biased region" description="Basic and acidic residues" evidence="1">
    <location>
        <begin position="132"/>
        <end position="144"/>
    </location>
</feature>
<reference evidence="2" key="2">
    <citation type="submission" date="2020-09" db="EMBL/GenBank/DDBJ databases">
        <title>Reference genome assembly for Australian Ascochyta lentis isolate Al4.</title>
        <authorList>
            <person name="Lee R.C."/>
            <person name="Farfan-Caceres L.M."/>
            <person name="Debler J.W."/>
            <person name="Williams A.H."/>
            <person name="Henares B.M."/>
        </authorList>
    </citation>
    <scope>NUCLEOTIDE SEQUENCE</scope>
    <source>
        <strain evidence="2">Al4</strain>
    </source>
</reference>
<organism evidence="2 3">
    <name type="scientific">Ascochyta lentis</name>
    <dbReference type="NCBI Taxonomy" id="205686"/>
    <lineage>
        <taxon>Eukaryota</taxon>
        <taxon>Fungi</taxon>
        <taxon>Dikarya</taxon>
        <taxon>Ascomycota</taxon>
        <taxon>Pezizomycotina</taxon>
        <taxon>Dothideomycetes</taxon>
        <taxon>Pleosporomycetidae</taxon>
        <taxon>Pleosporales</taxon>
        <taxon>Pleosporineae</taxon>
        <taxon>Didymellaceae</taxon>
        <taxon>Ascochyta</taxon>
    </lineage>
</organism>
<keyword evidence="3" id="KW-1185">Reference proteome</keyword>
<gene>
    <name evidence="2" type="ORF">EKO04_007666</name>
</gene>
<reference evidence="2" key="1">
    <citation type="submission" date="2018-12" db="EMBL/GenBank/DDBJ databases">
        <authorList>
            <person name="Syme R.A."/>
            <person name="Farfan-Caceres L."/>
            <person name="Lichtenzveig J."/>
        </authorList>
    </citation>
    <scope>NUCLEOTIDE SEQUENCE</scope>
    <source>
        <strain evidence="2">Al4</strain>
    </source>
</reference>
<evidence type="ECO:0000256" key="1">
    <source>
        <dbReference type="SAM" id="MobiDB-lite"/>
    </source>
</evidence>
<name>A0A8H7IX76_9PLEO</name>
<feature type="compositionally biased region" description="Low complexity" evidence="1">
    <location>
        <begin position="106"/>
        <end position="115"/>
    </location>
</feature>
<comment type="caution">
    <text evidence="2">The sequence shown here is derived from an EMBL/GenBank/DDBJ whole genome shotgun (WGS) entry which is preliminary data.</text>
</comment>